<feature type="chain" id="PRO_5042841918" description="Secreted protein" evidence="2">
    <location>
        <begin position="18"/>
        <end position="268"/>
    </location>
</feature>
<evidence type="ECO:0000313" key="4">
    <source>
        <dbReference type="Proteomes" id="UP001303889"/>
    </source>
</evidence>
<feature type="region of interest" description="Disordered" evidence="1">
    <location>
        <begin position="221"/>
        <end position="242"/>
    </location>
</feature>
<accession>A0AAN6MEG4</accession>
<dbReference type="Proteomes" id="UP001303889">
    <property type="component" value="Unassembled WGS sequence"/>
</dbReference>
<feature type="signal peptide" evidence="2">
    <location>
        <begin position="1"/>
        <end position="17"/>
    </location>
</feature>
<gene>
    <name evidence="3" type="ORF">C8A05DRAFT_47054</name>
</gene>
<evidence type="ECO:0008006" key="5">
    <source>
        <dbReference type="Google" id="ProtNLM"/>
    </source>
</evidence>
<dbReference type="EMBL" id="MU855895">
    <property type="protein sequence ID" value="KAK3898694.1"/>
    <property type="molecule type" value="Genomic_DNA"/>
</dbReference>
<evidence type="ECO:0000256" key="2">
    <source>
        <dbReference type="SAM" id="SignalP"/>
    </source>
</evidence>
<proteinExistence type="predicted"/>
<reference evidence="3" key="1">
    <citation type="journal article" date="2023" name="Mol. Phylogenet. Evol.">
        <title>Genome-scale phylogeny and comparative genomics of the fungal order Sordariales.</title>
        <authorList>
            <person name="Hensen N."/>
            <person name="Bonometti L."/>
            <person name="Westerberg I."/>
            <person name="Brannstrom I.O."/>
            <person name="Guillou S."/>
            <person name="Cros-Aarteil S."/>
            <person name="Calhoun S."/>
            <person name="Haridas S."/>
            <person name="Kuo A."/>
            <person name="Mondo S."/>
            <person name="Pangilinan J."/>
            <person name="Riley R."/>
            <person name="LaButti K."/>
            <person name="Andreopoulos B."/>
            <person name="Lipzen A."/>
            <person name="Chen C."/>
            <person name="Yan M."/>
            <person name="Daum C."/>
            <person name="Ng V."/>
            <person name="Clum A."/>
            <person name="Steindorff A."/>
            <person name="Ohm R.A."/>
            <person name="Martin F."/>
            <person name="Silar P."/>
            <person name="Natvig D.O."/>
            <person name="Lalanne C."/>
            <person name="Gautier V."/>
            <person name="Ament-Velasquez S.L."/>
            <person name="Kruys A."/>
            <person name="Hutchinson M.I."/>
            <person name="Powell A.J."/>
            <person name="Barry K."/>
            <person name="Miller A.N."/>
            <person name="Grigoriev I.V."/>
            <person name="Debuchy R."/>
            <person name="Gladieux P."/>
            <person name="Hiltunen Thoren M."/>
            <person name="Johannesson H."/>
        </authorList>
    </citation>
    <scope>NUCLEOTIDE SEQUENCE</scope>
    <source>
        <strain evidence="3">CBS 103.79</strain>
    </source>
</reference>
<evidence type="ECO:0000313" key="3">
    <source>
        <dbReference type="EMBL" id="KAK3898694.1"/>
    </source>
</evidence>
<keyword evidence="2" id="KW-0732">Signal</keyword>
<dbReference type="AlphaFoldDB" id="A0AAN6MEG4"/>
<protein>
    <recommendedName>
        <fullName evidence="5">Secreted protein</fullName>
    </recommendedName>
</protein>
<sequence>MTRLVVLVNLMLASAMAQSTGLGTFFLPDSQPTSLGASAVAVNTVGTETVTTLMLACPTAESPGNDACRSASIYPAHVYHTQGSVWGGTTTYPVDDSTTTWLCTLGGGGSKLRGECVKTIASGGSTRTEMSQYDHCYVPAHQLPVVVTAGVDKISRAHYLTIDAEQYVSIRSSLLSEYGCPDDRTIWAGATASTSGTVTSTSSAAVTKTGTAAVAALTGGSGTTAAPATKTAAPASTTASSGASRGELVTASQLALLGAVMVMVGLAM</sequence>
<evidence type="ECO:0000256" key="1">
    <source>
        <dbReference type="SAM" id="MobiDB-lite"/>
    </source>
</evidence>
<keyword evidence="4" id="KW-1185">Reference proteome</keyword>
<reference evidence="3" key="2">
    <citation type="submission" date="2023-05" db="EMBL/GenBank/DDBJ databases">
        <authorList>
            <consortium name="Lawrence Berkeley National Laboratory"/>
            <person name="Steindorff A."/>
            <person name="Hensen N."/>
            <person name="Bonometti L."/>
            <person name="Westerberg I."/>
            <person name="Brannstrom I.O."/>
            <person name="Guillou S."/>
            <person name="Cros-Aarteil S."/>
            <person name="Calhoun S."/>
            <person name="Haridas S."/>
            <person name="Kuo A."/>
            <person name="Mondo S."/>
            <person name="Pangilinan J."/>
            <person name="Riley R."/>
            <person name="Labutti K."/>
            <person name="Andreopoulos B."/>
            <person name="Lipzen A."/>
            <person name="Chen C."/>
            <person name="Yanf M."/>
            <person name="Daum C."/>
            <person name="Ng V."/>
            <person name="Clum A."/>
            <person name="Ohm R."/>
            <person name="Martin F."/>
            <person name="Silar P."/>
            <person name="Natvig D."/>
            <person name="Lalanne C."/>
            <person name="Gautier V."/>
            <person name="Ament-Velasquez S.L."/>
            <person name="Kruys A."/>
            <person name="Hutchinson M.I."/>
            <person name="Powell A.J."/>
            <person name="Barry K."/>
            <person name="Miller A.N."/>
            <person name="Grigoriev I.V."/>
            <person name="Debuchy R."/>
            <person name="Gladieux P."/>
            <person name="Thoren M.H."/>
            <person name="Johannesson H."/>
        </authorList>
    </citation>
    <scope>NUCLEOTIDE SEQUENCE</scope>
    <source>
        <strain evidence="3">CBS 103.79</strain>
    </source>
</reference>
<comment type="caution">
    <text evidence="3">The sequence shown here is derived from an EMBL/GenBank/DDBJ whole genome shotgun (WGS) entry which is preliminary data.</text>
</comment>
<organism evidence="3 4">
    <name type="scientific">Staphylotrichum tortipilum</name>
    <dbReference type="NCBI Taxonomy" id="2831512"/>
    <lineage>
        <taxon>Eukaryota</taxon>
        <taxon>Fungi</taxon>
        <taxon>Dikarya</taxon>
        <taxon>Ascomycota</taxon>
        <taxon>Pezizomycotina</taxon>
        <taxon>Sordariomycetes</taxon>
        <taxon>Sordariomycetidae</taxon>
        <taxon>Sordariales</taxon>
        <taxon>Chaetomiaceae</taxon>
        <taxon>Staphylotrichum</taxon>
    </lineage>
</organism>
<name>A0AAN6MEG4_9PEZI</name>